<sequence>MNHGYGNANGHGGEWAVEARGLVKAFGPNRAVDGVDLNVRAGSIYGVLGPNGAGKTTTIRMLATLLRPDAGSARVFGHDVVKESQVVRQLIGVTGQYASVDESLSATENLIIFSRLLGLGRAEAKRKSAELLEEFGLTEAAKRPLKNFSGGMRRRLDLAASLIAQPPLIFLDEPTTGLDPRTRAQMWETIRRLVKTGSTVLLTTQYLEEADQLADRIAVIDRGRVVAEGTVDELKASIGTTSLQLTVRSAADIEGARRLVEQVLRAPSTVSPEAARITAPMADADLITDLLVALRETGIPLAEVSVQKPTLDEVFLTITGHGVPADEPPTNGDSQTRKEGASA</sequence>
<evidence type="ECO:0000313" key="12">
    <source>
        <dbReference type="Proteomes" id="UP000670947"/>
    </source>
</evidence>
<proteinExistence type="inferred from homology"/>
<feature type="domain" description="ABC transporter" evidence="10">
    <location>
        <begin position="17"/>
        <end position="247"/>
    </location>
</feature>
<evidence type="ECO:0000256" key="7">
    <source>
        <dbReference type="ARBA" id="ARBA00023136"/>
    </source>
</evidence>
<dbReference type="PROSITE" id="PS50893">
    <property type="entry name" value="ABC_TRANSPORTER_2"/>
    <property type="match status" value="1"/>
</dbReference>
<evidence type="ECO:0000256" key="4">
    <source>
        <dbReference type="ARBA" id="ARBA00022741"/>
    </source>
</evidence>
<gene>
    <name evidence="11" type="ORF">I8J29_08425</name>
</gene>
<name>A0ABS3W7D2_9BACL</name>
<keyword evidence="5 11" id="KW-0067">ATP-binding</keyword>
<dbReference type="PANTHER" id="PTHR42711">
    <property type="entry name" value="ABC TRANSPORTER ATP-BINDING PROTEIN"/>
    <property type="match status" value="1"/>
</dbReference>
<dbReference type="SUPFAM" id="SSF52540">
    <property type="entry name" value="P-loop containing nucleoside triphosphate hydrolases"/>
    <property type="match status" value="1"/>
</dbReference>
<dbReference type="PROSITE" id="PS00211">
    <property type="entry name" value="ABC_TRANSPORTER_1"/>
    <property type="match status" value="1"/>
</dbReference>
<evidence type="ECO:0000256" key="2">
    <source>
        <dbReference type="ARBA" id="ARBA00022448"/>
    </source>
</evidence>
<comment type="similarity">
    <text evidence="8">Belongs to the ABC transporter superfamily. Drug exporter-1 (DrugE1) (TC 3.A.1.105) family.</text>
</comment>
<keyword evidence="2" id="KW-0813">Transport</keyword>
<dbReference type="InterPro" id="IPR050763">
    <property type="entry name" value="ABC_transporter_ATP-binding"/>
</dbReference>
<evidence type="ECO:0000256" key="3">
    <source>
        <dbReference type="ARBA" id="ARBA00022475"/>
    </source>
</evidence>
<keyword evidence="6" id="KW-1278">Translocase</keyword>
<dbReference type="Proteomes" id="UP000670947">
    <property type="component" value="Unassembled WGS sequence"/>
</dbReference>
<dbReference type="EMBL" id="JAGGDJ010000004">
    <property type="protein sequence ID" value="MBO7744216.1"/>
    <property type="molecule type" value="Genomic_DNA"/>
</dbReference>
<keyword evidence="12" id="KW-1185">Reference proteome</keyword>
<evidence type="ECO:0000256" key="9">
    <source>
        <dbReference type="SAM" id="MobiDB-lite"/>
    </source>
</evidence>
<evidence type="ECO:0000259" key="10">
    <source>
        <dbReference type="PROSITE" id="PS50893"/>
    </source>
</evidence>
<dbReference type="NCBIfam" id="TIGR01188">
    <property type="entry name" value="drrA"/>
    <property type="match status" value="1"/>
</dbReference>
<protein>
    <submittedName>
        <fullName evidence="11">ATP-binding cassette domain-containing protein</fullName>
    </submittedName>
</protein>
<organism evidence="11 12">
    <name type="scientific">Paenibacillus artemisiicola</name>
    <dbReference type="NCBI Taxonomy" id="1172618"/>
    <lineage>
        <taxon>Bacteria</taxon>
        <taxon>Bacillati</taxon>
        <taxon>Bacillota</taxon>
        <taxon>Bacilli</taxon>
        <taxon>Bacillales</taxon>
        <taxon>Paenibacillaceae</taxon>
        <taxon>Paenibacillus</taxon>
    </lineage>
</organism>
<evidence type="ECO:0000256" key="8">
    <source>
        <dbReference type="ARBA" id="ARBA00049985"/>
    </source>
</evidence>
<reference evidence="11 12" key="1">
    <citation type="submission" date="2021-03" db="EMBL/GenBank/DDBJ databases">
        <title>Paenibacillus artemisicola MWE-103 whole genome sequence.</title>
        <authorList>
            <person name="Ham Y.J."/>
        </authorList>
    </citation>
    <scope>NUCLEOTIDE SEQUENCE [LARGE SCALE GENOMIC DNA]</scope>
    <source>
        <strain evidence="11 12">MWE-103</strain>
    </source>
</reference>
<evidence type="ECO:0000256" key="5">
    <source>
        <dbReference type="ARBA" id="ARBA00022840"/>
    </source>
</evidence>
<dbReference type="InterPro" id="IPR003439">
    <property type="entry name" value="ABC_transporter-like_ATP-bd"/>
</dbReference>
<dbReference type="GO" id="GO:0005524">
    <property type="term" value="F:ATP binding"/>
    <property type="evidence" value="ECO:0007669"/>
    <property type="project" value="UniProtKB-KW"/>
</dbReference>
<dbReference type="InterPro" id="IPR025302">
    <property type="entry name" value="DrrA1/2-like_C"/>
</dbReference>
<dbReference type="InterPro" id="IPR027417">
    <property type="entry name" value="P-loop_NTPase"/>
</dbReference>
<feature type="region of interest" description="Disordered" evidence="9">
    <location>
        <begin position="320"/>
        <end position="343"/>
    </location>
</feature>
<dbReference type="InterPro" id="IPR003593">
    <property type="entry name" value="AAA+_ATPase"/>
</dbReference>
<evidence type="ECO:0000256" key="1">
    <source>
        <dbReference type="ARBA" id="ARBA00004413"/>
    </source>
</evidence>
<comment type="subcellular location">
    <subcellularLocation>
        <location evidence="1">Cell membrane</location>
        <topology evidence="1">Peripheral membrane protein</topology>
        <orientation evidence="1">Cytoplasmic side</orientation>
    </subcellularLocation>
</comment>
<evidence type="ECO:0000313" key="11">
    <source>
        <dbReference type="EMBL" id="MBO7744216.1"/>
    </source>
</evidence>
<evidence type="ECO:0000256" key="6">
    <source>
        <dbReference type="ARBA" id="ARBA00022967"/>
    </source>
</evidence>
<dbReference type="Pfam" id="PF00005">
    <property type="entry name" value="ABC_tran"/>
    <property type="match status" value="1"/>
</dbReference>
<keyword evidence="3" id="KW-1003">Cell membrane</keyword>
<dbReference type="Pfam" id="PF13732">
    <property type="entry name" value="DrrA1-3_C"/>
    <property type="match status" value="1"/>
</dbReference>
<dbReference type="PANTHER" id="PTHR42711:SF19">
    <property type="entry name" value="DOXORUBICIN RESISTANCE ATP-BINDING PROTEIN DRRA"/>
    <property type="match status" value="1"/>
</dbReference>
<comment type="caution">
    <text evidence="11">The sequence shown here is derived from an EMBL/GenBank/DDBJ whole genome shotgun (WGS) entry which is preliminary data.</text>
</comment>
<keyword evidence="7" id="KW-0472">Membrane</keyword>
<dbReference type="InterPro" id="IPR017871">
    <property type="entry name" value="ABC_transporter-like_CS"/>
</dbReference>
<dbReference type="InterPro" id="IPR005894">
    <property type="entry name" value="DrrA"/>
</dbReference>
<accession>A0ABS3W7D2</accession>
<dbReference type="SMART" id="SM00382">
    <property type="entry name" value="AAA"/>
    <property type="match status" value="1"/>
</dbReference>
<dbReference type="RefSeq" id="WP_208847184.1">
    <property type="nucleotide sequence ID" value="NZ_JAGGDJ010000004.1"/>
</dbReference>
<keyword evidence="4" id="KW-0547">Nucleotide-binding</keyword>
<dbReference type="Gene3D" id="3.40.50.300">
    <property type="entry name" value="P-loop containing nucleotide triphosphate hydrolases"/>
    <property type="match status" value="1"/>
</dbReference>